<dbReference type="EMBL" id="LNQE01001595">
    <property type="protein sequence ID" value="KUG15009.1"/>
    <property type="molecule type" value="Genomic_DNA"/>
</dbReference>
<accession>A0A0W8F2G0</accession>
<dbReference type="Pfam" id="PF10120">
    <property type="entry name" value="ThiN"/>
    <property type="match status" value="1"/>
</dbReference>
<dbReference type="PANTHER" id="PTHR40730">
    <property type="entry name" value="TRANSCRIPTIONAL REGULATOR PROTEIN-LIKE PROTEIN"/>
    <property type="match status" value="1"/>
</dbReference>
<dbReference type="InterPro" id="IPR036409">
    <property type="entry name" value="Aldolase_II/adducin_N_sf"/>
</dbReference>
<dbReference type="Gene3D" id="3.40.225.10">
    <property type="entry name" value="Class II aldolase/adducin N-terminal domain"/>
    <property type="match status" value="1"/>
</dbReference>
<feature type="domain" description="Thiamine-phosphate synthase ThiN" evidence="1">
    <location>
        <begin position="13"/>
        <end position="171"/>
    </location>
</feature>
<dbReference type="SUPFAM" id="SSF53639">
    <property type="entry name" value="AraD/HMP-PK domain-like"/>
    <property type="match status" value="1"/>
</dbReference>
<evidence type="ECO:0000259" key="1">
    <source>
        <dbReference type="Pfam" id="PF10120"/>
    </source>
</evidence>
<gene>
    <name evidence="2" type="ORF">ASZ90_015321</name>
</gene>
<reference evidence="2" key="1">
    <citation type="journal article" date="2015" name="Proc. Natl. Acad. Sci. U.S.A.">
        <title>Networks of energetic and metabolic interactions define dynamics in microbial communities.</title>
        <authorList>
            <person name="Embree M."/>
            <person name="Liu J.K."/>
            <person name="Al-Bassam M.M."/>
            <person name="Zengler K."/>
        </authorList>
    </citation>
    <scope>NUCLEOTIDE SEQUENCE</scope>
</reference>
<organism evidence="2">
    <name type="scientific">hydrocarbon metagenome</name>
    <dbReference type="NCBI Taxonomy" id="938273"/>
    <lineage>
        <taxon>unclassified sequences</taxon>
        <taxon>metagenomes</taxon>
        <taxon>ecological metagenomes</taxon>
    </lineage>
</organism>
<proteinExistence type="predicted"/>
<keyword evidence="2" id="KW-0418">Kinase</keyword>
<keyword evidence="2" id="KW-0808">Transferase</keyword>
<dbReference type="GO" id="GO:0008972">
    <property type="term" value="F:phosphomethylpyrimidine kinase activity"/>
    <property type="evidence" value="ECO:0007669"/>
    <property type="project" value="UniProtKB-EC"/>
</dbReference>
<dbReference type="EC" id="2.7.4.7" evidence="2"/>
<dbReference type="InterPro" id="IPR019293">
    <property type="entry name" value="ThiN"/>
</dbReference>
<dbReference type="GO" id="GO:0004789">
    <property type="term" value="F:thiamine-phosphate diphosphorylase activity"/>
    <property type="evidence" value="ECO:0007669"/>
    <property type="project" value="UniProtKB-EC"/>
</dbReference>
<name>A0A0W8F2G0_9ZZZZ</name>
<dbReference type="PANTHER" id="PTHR40730:SF5">
    <property type="entry name" value="HTH CRO_C1-TYPE DOMAIN-CONTAINING PROTEIN"/>
    <property type="match status" value="1"/>
</dbReference>
<evidence type="ECO:0000313" key="2">
    <source>
        <dbReference type="EMBL" id="KUG15009.1"/>
    </source>
</evidence>
<dbReference type="EC" id="2.5.1.3" evidence="2"/>
<sequence>MSRELREEVLAGLSAAVEQLTRFMDPALIPEVGTNLAFALPGARTNDDVAAVQGRVVLLEGRVHPVGQVAFGASDHVARIVLTAMKFDPAMRSAGNIRYSPRIIEILEGMLLEICSFDREREPPGIRTMDWGVASCCRSGVPDVIFDRGAVGKEPMVRILCENPSDVAAIIMKVSTRMRTNGRSAST</sequence>
<protein>
    <submittedName>
        <fullName evidence="2">Phosphomethylpyrimidine kinase / thiamin-phosphate synthase thin</fullName>
        <ecNumber evidence="2">2.5.1.3</ecNumber>
        <ecNumber evidence="2">2.7.4.7</ecNumber>
    </submittedName>
</protein>
<comment type="caution">
    <text evidence="2">The sequence shown here is derived from an EMBL/GenBank/DDBJ whole genome shotgun (WGS) entry which is preliminary data.</text>
</comment>
<dbReference type="AlphaFoldDB" id="A0A0W8F2G0"/>